<dbReference type="EMBL" id="CP001779">
    <property type="protein sequence ID" value="ACZ01309.1"/>
    <property type="molecule type" value="Genomic_DNA"/>
</dbReference>
<dbReference type="InterPro" id="IPR020818">
    <property type="entry name" value="Chaperonin_GroES"/>
</dbReference>
<accession>D1AYD3</accession>
<dbReference type="Pfam" id="PF00166">
    <property type="entry name" value="Cpn10"/>
    <property type="match status" value="1"/>
</dbReference>
<keyword evidence="2 3" id="KW-0143">Chaperone</keyword>
<dbReference type="InterPro" id="IPR037124">
    <property type="entry name" value="Chaperonin_GroES_sf"/>
</dbReference>
<dbReference type="GO" id="GO:0044183">
    <property type="term" value="F:protein folding chaperone"/>
    <property type="evidence" value="ECO:0007669"/>
    <property type="project" value="InterPro"/>
</dbReference>
<dbReference type="KEGG" id="smf:Smon_0841"/>
<dbReference type="PRINTS" id="PR00297">
    <property type="entry name" value="CHAPERONIN10"/>
</dbReference>
<comment type="similarity">
    <text evidence="1 3">Belongs to the GroES chaperonin family.</text>
</comment>
<dbReference type="OrthoDB" id="9806791at2"/>
<dbReference type="GeneID" id="29673554"/>
<dbReference type="Gene3D" id="2.30.33.40">
    <property type="entry name" value="GroES chaperonin"/>
    <property type="match status" value="1"/>
</dbReference>
<comment type="function">
    <text evidence="3">Together with the chaperonin GroEL, plays an essential role in assisting protein folding. The GroEL-GroES system forms a nano-cage that allows encapsulation of the non-native substrate proteins and provides a physical environment optimized to promote and accelerate protein folding. GroES binds to the apical surface of the GroEL ring, thereby capping the opening of the GroEL channel.</text>
</comment>
<evidence type="ECO:0000256" key="2">
    <source>
        <dbReference type="ARBA" id="ARBA00023186"/>
    </source>
</evidence>
<gene>
    <name evidence="4" type="ordered locus">Smon_0841</name>
</gene>
<proteinExistence type="inferred from homology"/>
<dbReference type="CDD" id="cd00320">
    <property type="entry name" value="cpn10"/>
    <property type="match status" value="1"/>
</dbReference>
<dbReference type="eggNOG" id="COG0234">
    <property type="taxonomic scope" value="Bacteria"/>
</dbReference>
<dbReference type="SUPFAM" id="SSF50129">
    <property type="entry name" value="GroES-like"/>
    <property type="match status" value="1"/>
</dbReference>
<evidence type="ECO:0000313" key="5">
    <source>
        <dbReference type="Proteomes" id="UP000002072"/>
    </source>
</evidence>
<evidence type="ECO:0000256" key="1">
    <source>
        <dbReference type="ARBA" id="ARBA00006975"/>
    </source>
</evidence>
<dbReference type="STRING" id="519441.Smon_0841"/>
<sequence>MKIKPLGNRILIEKVKVEKRTRTGLILTENIEAENNYAKVLEVSEDVVGKIKRDDTVLVDLSNAMEVRVDGSVKYILDIKDVYAVIGGSNE</sequence>
<dbReference type="InterPro" id="IPR011032">
    <property type="entry name" value="GroES-like_sf"/>
</dbReference>
<protein>
    <recommendedName>
        <fullName evidence="3">10 kDa chaperonin</fullName>
    </recommendedName>
</protein>
<dbReference type="Proteomes" id="UP000002072">
    <property type="component" value="Chromosome"/>
</dbReference>
<dbReference type="GO" id="GO:0005524">
    <property type="term" value="F:ATP binding"/>
    <property type="evidence" value="ECO:0007669"/>
    <property type="project" value="InterPro"/>
</dbReference>
<comment type="subunit">
    <text evidence="3">Heptamer of 7 subunits arranged in a ring.</text>
</comment>
<dbReference type="HOGENOM" id="CLU_132825_2_3_0"/>
<dbReference type="SMART" id="SM00883">
    <property type="entry name" value="Cpn10"/>
    <property type="match status" value="1"/>
</dbReference>
<reference evidence="4 5" key="1">
    <citation type="journal article" date="2009" name="Stand. Genomic Sci.">
        <title>Complete genome sequence of Streptobacillus moniliformis type strain (9901T).</title>
        <authorList>
            <person name="Nolan M."/>
            <person name="Gronow S."/>
            <person name="Lapidus A."/>
            <person name="Ivanova N."/>
            <person name="Copeland A."/>
            <person name="Lucas S."/>
            <person name="Del Rio T.G."/>
            <person name="Chen F."/>
            <person name="Tice H."/>
            <person name="Pitluck S."/>
            <person name="Cheng J.F."/>
            <person name="Sims D."/>
            <person name="Meincke L."/>
            <person name="Bruce D."/>
            <person name="Goodwin L."/>
            <person name="Brettin T."/>
            <person name="Han C."/>
            <person name="Detter J.C."/>
            <person name="Ovchinikova G."/>
            <person name="Pati A."/>
            <person name="Mavromatis K."/>
            <person name="Mikhailova N."/>
            <person name="Chen A."/>
            <person name="Palaniappan K."/>
            <person name="Land M."/>
            <person name="Hauser L."/>
            <person name="Chang Y.J."/>
            <person name="Jeffries C.D."/>
            <person name="Rohde M."/>
            <person name="Sproer C."/>
            <person name="Goker M."/>
            <person name="Bristow J."/>
            <person name="Eisen J.A."/>
            <person name="Markowitz V."/>
            <person name="Hugenholtz P."/>
            <person name="Kyrpides N.C."/>
            <person name="Klenk H.P."/>
            <person name="Chain P."/>
        </authorList>
    </citation>
    <scope>NUCLEOTIDE SEQUENCE [LARGE SCALE GENOMIC DNA]</scope>
    <source>
        <strain evidence="5">ATCC 14647 / DSM 12112 / NCTC 10651 / 9901</strain>
    </source>
</reference>
<dbReference type="RefSeq" id="WP_012858859.1">
    <property type="nucleotide sequence ID" value="NC_013515.1"/>
</dbReference>
<keyword evidence="5" id="KW-1185">Reference proteome</keyword>
<evidence type="ECO:0000256" key="3">
    <source>
        <dbReference type="RuleBase" id="RU000535"/>
    </source>
</evidence>
<evidence type="ECO:0000313" key="4">
    <source>
        <dbReference type="EMBL" id="ACZ01309.1"/>
    </source>
</evidence>
<organism evidence="4 5">
    <name type="scientific">Streptobacillus moniliformis (strain ATCC 14647 / DSM 12112 / NCTC 10651 / 9901)</name>
    <dbReference type="NCBI Taxonomy" id="519441"/>
    <lineage>
        <taxon>Bacteria</taxon>
        <taxon>Fusobacteriati</taxon>
        <taxon>Fusobacteriota</taxon>
        <taxon>Fusobacteriia</taxon>
        <taxon>Fusobacteriales</taxon>
        <taxon>Leptotrichiaceae</taxon>
        <taxon>Streptobacillus</taxon>
    </lineage>
</organism>
<dbReference type="AlphaFoldDB" id="D1AYD3"/>
<name>D1AYD3_STRM9</name>